<reference evidence="1 2" key="1">
    <citation type="submission" date="2019-08" db="EMBL/GenBank/DDBJ databases">
        <title>Lentzea from Indian Himalayas.</title>
        <authorList>
            <person name="Mandal S."/>
            <person name="Mallick Gupta A."/>
            <person name="Maiti P.K."/>
            <person name="Sarkar J."/>
            <person name="Mandal S."/>
        </authorList>
    </citation>
    <scope>NUCLEOTIDE SEQUENCE [LARGE SCALE GENOMIC DNA]</scope>
    <source>
        <strain evidence="1 2">PSKA42</strain>
    </source>
</reference>
<dbReference type="Proteomes" id="UP001515943">
    <property type="component" value="Unassembled WGS sequence"/>
</dbReference>
<dbReference type="EMBL" id="VSRL01000033">
    <property type="protein sequence ID" value="NKE57506.1"/>
    <property type="molecule type" value="Genomic_DNA"/>
</dbReference>
<name>A0ABX1FFJ3_9PSEU</name>
<proteinExistence type="predicted"/>
<evidence type="ECO:0000313" key="1">
    <source>
        <dbReference type="EMBL" id="NKE57506.1"/>
    </source>
</evidence>
<sequence>MQDDRGRVFREAWIAGVTKYHPGTPKDSYITPWDATPEWEKASATAVYDKVVAFIEAGGGTANLSREQKGRYVAACWIVQIYRTVADPKPSHVPEWNDMPEWWQQTDCDIFEAIEQHIAQ</sequence>
<evidence type="ECO:0000313" key="2">
    <source>
        <dbReference type="Proteomes" id="UP001515943"/>
    </source>
</evidence>
<keyword evidence="2" id="KW-1185">Reference proteome</keyword>
<dbReference type="RefSeq" id="WP_167973297.1">
    <property type="nucleotide sequence ID" value="NZ_VSRL01000033.1"/>
</dbReference>
<comment type="caution">
    <text evidence="1">The sequence shown here is derived from an EMBL/GenBank/DDBJ whole genome shotgun (WGS) entry which is preliminary data.</text>
</comment>
<organism evidence="1 2">
    <name type="scientific">Lentzea indica</name>
    <dbReference type="NCBI Taxonomy" id="2604800"/>
    <lineage>
        <taxon>Bacteria</taxon>
        <taxon>Bacillati</taxon>
        <taxon>Actinomycetota</taxon>
        <taxon>Actinomycetes</taxon>
        <taxon>Pseudonocardiales</taxon>
        <taxon>Pseudonocardiaceae</taxon>
        <taxon>Lentzea</taxon>
    </lineage>
</organism>
<protein>
    <submittedName>
        <fullName evidence="1">Uncharacterized protein</fullName>
    </submittedName>
</protein>
<accession>A0ABX1FFJ3</accession>
<gene>
    <name evidence="1" type="ORF">FXN61_11945</name>
</gene>